<feature type="region of interest" description="Disordered" evidence="7">
    <location>
        <begin position="91"/>
        <end position="116"/>
    </location>
</feature>
<reference evidence="9" key="1">
    <citation type="submission" date="2020-05" db="EMBL/GenBank/DDBJ databases">
        <authorList>
            <person name="Rincon C."/>
            <person name="Sanders R I."/>
            <person name="Robbins C."/>
            <person name="Chaturvedi A."/>
        </authorList>
    </citation>
    <scope>NUCLEOTIDE SEQUENCE</scope>
    <source>
        <strain evidence="9">CHB12</strain>
    </source>
</reference>
<feature type="region of interest" description="Disordered" evidence="7">
    <location>
        <begin position="1"/>
        <end position="25"/>
    </location>
</feature>
<protein>
    <recommendedName>
        <fullName evidence="8">Peptidase M41 domain-containing protein</fullName>
    </recommendedName>
</protein>
<keyword evidence="2" id="KW-0479">Metal-binding</keyword>
<accession>A0A916EEP9</accession>
<dbReference type="InterPro" id="IPR000642">
    <property type="entry name" value="Peptidase_M41"/>
</dbReference>
<keyword evidence="4" id="KW-0862">Zinc</keyword>
<keyword evidence="6" id="KW-0482">Metalloprotease</keyword>
<keyword evidence="5" id="KW-0067">ATP-binding</keyword>
<organism evidence="9 10">
    <name type="scientific">Rhizophagus irregularis</name>
    <dbReference type="NCBI Taxonomy" id="588596"/>
    <lineage>
        <taxon>Eukaryota</taxon>
        <taxon>Fungi</taxon>
        <taxon>Fungi incertae sedis</taxon>
        <taxon>Mucoromycota</taxon>
        <taxon>Glomeromycotina</taxon>
        <taxon>Glomeromycetes</taxon>
        <taxon>Glomerales</taxon>
        <taxon>Glomeraceae</taxon>
        <taxon>Rhizophagus</taxon>
    </lineage>
</organism>
<dbReference type="GO" id="GO:0005524">
    <property type="term" value="F:ATP binding"/>
    <property type="evidence" value="ECO:0007669"/>
    <property type="project" value="UniProtKB-KW"/>
</dbReference>
<feature type="domain" description="Peptidase M41" evidence="8">
    <location>
        <begin position="1"/>
        <end position="78"/>
    </location>
</feature>
<proteinExistence type="predicted"/>
<evidence type="ECO:0000256" key="1">
    <source>
        <dbReference type="ARBA" id="ARBA00001947"/>
    </source>
</evidence>
<evidence type="ECO:0000256" key="2">
    <source>
        <dbReference type="ARBA" id="ARBA00022723"/>
    </source>
</evidence>
<dbReference type="GO" id="GO:0046872">
    <property type="term" value="F:metal ion binding"/>
    <property type="evidence" value="ECO:0007669"/>
    <property type="project" value="UniProtKB-KW"/>
</dbReference>
<evidence type="ECO:0000256" key="7">
    <source>
        <dbReference type="SAM" id="MobiDB-lite"/>
    </source>
</evidence>
<evidence type="ECO:0000259" key="8">
    <source>
        <dbReference type="Pfam" id="PF01434"/>
    </source>
</evidence>
<keyword evidence="3" id="KW-0547">Nucleotide-binding</keyword>
<comment type="cofactor">
    <cofactor evidence="1">
        <name>Zn(2+)</name>
        <dbReference type="ChEBI" id="CHEBI:29105"/>
    </cofactor>
</comment>
<feature type="compositionally biased region" description="Polar residues" evidence="7">
    <location>
        <begin position="1"/>
        <end position="19"/>
    </location>
</feature>
<dbReference type="VEuPathDB" id="FungiDB:RhiirFUN_020567"/>
<comment type="caution">
    <text evidence="9">The sequence shown here is derived from an EMBL/GenBank/DDBJ whole genome shotgun (WGS) entry which is preliminary data.</text>
</comment>
<evidence type="ECO:0000256" key="6">
    <source>
        <dbReference type="ARBA" id="ARBA00023049"/>
    </source>
</evidence>
<dbReference type="GO" id="GO:0004222">
    <property type="term" value="F:metalloendopeptidase activity"/>
    <property type="evidence" value="ECO:0007669"/>
    <property type="project" value="InterPro"/>
</dbReference>
<dbReference type="GO" id="GO:0004176">
    <property type="term" value="F:ATP-dependent peptidase activity"/>
    <property type="evidence" value="ECO:0007669"/>
    <property type="project" value="InterPro"/>
</dbReference>
<dbReference type="PANTHER" id="PTHR43655">
    <property type="entry name" value="ATP-DEPENDENT PROTEASE"/>
    <property type="match status" value="1"/>
</dbReference>
<dbReference type="AlphaFoldDB" id="A0A916EEP9"/>
<dbReference type="EMBL" id="CAGKOT010000045">
    <property type="protein sequence ID" value="CAB5381828.1"/>
    <property type="molecule type" value="Genomic_DNA"/>
</dbReference>
<dbReference type="PANTHER" id="PTHR43655:SF2">
    <property type="entry name" value="AFG3 LIKE MATRIX AAA PEPTIDASE SUBUNIT 2, ISOFORM A"/>
    <property type="match status" value="1"/>
</dbReference>
<feature type="compositionally biased region" description="Low complexity" evidence="7">
    <location>
        <begin position="107"/>
        <end position="116"/>
    </location>
</feature>
<dbReference type="GO" id="GO:0005745">
    <property type="term" value="C:m-AAA complex"/>
    <property type="evidence" value="ECO:0007669"/>
    <property type="project" value="TreeGrafter"/>
</dbReference>
<evidence type="ECO:0000256" key="5">
    <source>
        <dbReference type="ARBA" id="ARBA00022840"/>
    </source>
</evidence>
<evidence type="ECO:0000256" key="3">
    <source>
        <dbReference type="ARBA" id="ARBA00022741"/>
    </source>
</evidence>
<evidence type="ECO:0000313" key="10">
    <source>
        <dbReference type="Proteomes" id="UP000684084"/>
    </source>
</evidence>
<dbReference type="Pfam" id="PF01434">
    <property type="entry name" value="Peptidase_M41"/>
    <property type="match status" value="1"/>
</dbReference>
<gene>
    <name evidence="9" type="ORF">CHRIB12_LOCUS17697</name>
</gene>
<keyword evidence="6" id="KW-0378">Hydrolase</keyword>
<evidence type="ECO:0000313" key="9">
    <source>
        <dbReference type="EMBL" id="CAB5381828.1"/>
    </source>
</evidence>
<name>A0A916EEP9_9GLOM</name>
<dbReference type="GO" id="GO:0034982">
    <property type="term" value="P:mitochondrial protein processing"/>
    <property type="evidence" value="ECO:0007669"/>
    <property type="project" value="TreeGrafter"/>
</dbReference>
<keyword evidence="6" id="KW-0645">Protease</keyword>
<evidence type="ECO:0000256" key="4">
    <source>
        <dbReference type="ARBA" id="ARBA00022833"/>
    </source>
</evidence>
<dbReference type="InterPro" id="IPR050928">
    <property type="entry name" value="ATP-dep_Zn_Metalloprotease"/>
</dbReference>
<dbReference type="Proteomes" id="UP000684084">
    <property type="component" value="Unassembled WGS sequence"/>
</dbReference>
<sequence>MNPNVGPLSFNSPNDNEPQFQKPYSEETAKMIDEEVRKLVASAYERTVKLLTDKKNDVEKVAQLLLSKEVLNRDDMISLLGKRPFVEKNNYEEYFNPKENTPPPPSAEQSQSSSNA</sequence>
<dbReference type="OrthoDB" id="1413014at2759"/>